<gene>
    <name evidence="1" type="ORF">CWATWH0003_1195</name>
</gene>
<dbReference type="PATRIC" id="fig|423471.3.peg.1102"/>
<dbReference type="Proteomes" id="UP000003477">
    <property type="component" value="Unassembled WGS sequence"/>
</dbReference>
<organism evidence="1 2">
    <name type="scientific">Crocosphaera watsonii WH 0003</name>
    <dbReference type="NCBI Taxonomy" id="423471"/>
    <lineage>
        <taxon>Bacteria</taxon>
        <taxon>Bacillati</taxon>
        <taxon>Cyanobacteriota</taxon>
        <taxon>Cyanophyceae</taxon>
        <taxon>Oscillatoriophycideae</taxon>
        <taxon>Chroococcales</taxon>
        <taxon>Aphanothecaceae</taxon>
        <taxon>Crocosphaera</taxon>
    </lineage>
</organism>
<dbReference type="RefSeq" id="WP_007309668.1">
    <property type="nucleotide sequence ID" value="NZ_AESD01000192.1"/>
</dbReference>
<name>G5J107_CROWT</name>
<accession>G5J107</accession>
<evidence type="ECO:0000313" key="1">
    <source>
        <dbReference type="EMBL" id="EHJ14126.1"/>
    </source>
</evidence>
<sequence length="133" mass="15601">MDQLSLFDNKDIFRVSDSKHSGLKDWELDCSEYLFDNTEEPKNDETSQDSKKLFDNPRDFTEKAVSEYQPGGKAGGDNKYYRFSYKENGRTRHIHIKGGNITNPLAIKHKSLVEAWIRENVSLEKIIEWIKEW</sequence>
<reference evidence="1 2" key="1">
    <citation type="journal article" date="2011" name="Front. Microbiol.">
        <title>Two Strains of Crocosphaera watsonii with Highly Conserved Genomes are Distinguished by Strain-Specific Features.</title>
        <authorList>
            <person name="Bench S.R."/>
            <person name="Ilikchyan I.N."/>
            <person name="Tripp H.J."/>
            <person name="Zehr J.P."/>
        </authorList>
    </citation>
    <scope>NUCLEOTIDE SEQUENCE [LARGE SCALE GENOMIC DNA]</scope>
    <source>
        <strain evidence="1 2">WH 0003</strain>
    </source>
</reference>
<protein>
    <submittedName>
        <fullName evidence="1">Uncharacterized protein</fullName>
    </submittedName>
</protein>
<proteinExistence type="predicted"/>
<dbReference type="EMBL" id="AESD01000192">
    <property type="protein sequence ID" value="EHJ14126.1"/>
    <property type="molecule type" value="Genomic_DNA"/>
</dbReference>
<comment type="caution">
    <text evidence="1">The sequence shown here is derived from an EMBL/GenBank/DDBJ whole genome shotgun (WGS) entry which is preliminary data.</text>
</comment>
<evidence type="ECO:0000313" key="2">
    <source>
        <dbReference type="Proteomes" id="UP000003477"/>
    </source>
</evidence>
<dbReference type="GeneID" id="88765030"/>
<dbReference type="AlphaFoldDB" id="G5J107"/>